<proteinExistence type="predicted"/>
<name>A0A3N4GCY2_9LACT</name>
<evidence type="ECO:0000313" key="2">
    <source>
        <dbReference type="EMBL" id="RPA56831.1"/>
    </source>
</evidence>
<dbReference type="Proteomes" id="UP000273977">
    <property type="component" value="Unassembled WGS sequence"/>
</dbReference>
<dbReference type="RefSeq" id="WP_123781193.1">
    <property type="nucleotide sequence ID" value="NZ_RKMG01000037.1"/>
</dbReference>
<keyword evidence="1" id="KW-0812">Transmembrane</keyword>
<reference evidence="2 3" key="1">
    <citation type="submission" date="2018-11" db="EMBL/GenBank/DDBJ databases">
        <title>Aerococcus sp. SJQ22, whole genome shotgun sequence.</title>
        <authorList>
            <person name="Sun L."/>
            <person name="Gao X."/>
            <person name="Chen W."/>
            <person name="Huang K."/>
        </authorList>
    </citation>
    <scope>NUCLEOTIDE SEQUENCE [LARGE SCALE GENOMIC DNA]</scope>
    <source>
        <strain evidence="2 3">SJQ22</strain>
    </source>
</reference>
<dbReference type="AlphaFoldDB" id="A0A3N4GCY2"/>
<evidence type="ECO:0000313" key="3">
    <source>
        <dbReference type="Proteomes" id="UP000273977"/>
    </source>
</evidence>
<dbReference type="OrthoDB" id="2166220at2"/>
<evidence type="ECO:0000256" key="1">
    <source>
        <dbReference type="SAM" id="Phobius"/>
    </source>
</evidence>
<sequence length="245" mass="27494">MFRLFRLILFHLKVYVRNQYFLWLPITSTLSIFFLQYLAAYAYGGLTDNSLWLRSAIFGLWTSATTATGSIGFQRRQGTLRYLINTNIHDSLSLLALILPASIFGLISFPLSYFLAIMMGLPVDNMSLEVAALILLMWLAIAVMDLLIAAFFVLTRNAIVYENLLHVPIMLLAGLIGSGEGLLKISSLAQWVIPVVVPIQRLLGDSTHFYWLAFWVSLFLWGILAVTLGRWLLNKAKTNGEGGMI</sequence>
<gene>
    <name evidence="2" type="ORF">EF384_08720</name>
</gene>
<keyword evidence="3" id="KW-1185">Reference proteome</keyword>
<feature type="transmembrane region" description="Helical" evidence="1">
    <location>
        <begin position="209"/>
        <end position="233"/>
    </location>
</feature>
<feature type="transmembrane region" description="Helical" evidence="1">
    <location>
        <begin position="94"/>
        <end position="118"/>
    </location>
</feature>
<comment type="caution">
    <text evidence="2">The sequence shown here is derived from an EMBL/GenBank/DDBJ whole genome shotgun (WGS) entry which is preliminary data.</text>
</comment>
<keyword evidence="1" id="KW-0472">Membrane</keyword>
<feature type="transmembrane region" description="Helical" evidence="1">
    <location>
        <begin position="130"/>
        <end position="155"/>
    </location>
</feature>
<accession>A0A3N4GCY2</accession>
<dbReference type="EMBL" id="RKMG01000037">
    <property type="protein sequence ID" value="RPA56831.1"/>
    <property type="molecule type" value="Genomic_DNA"/>
</dbReference>
<protein>
    <submittedName>
        <fullName evidence="2">Multidrug ABC transporter permease</fullName>
    </submittedName>
</protein>
<feature type="transmembrane region" description="Helical" evidence="1">
    <location>
        <begin position="20"/>
        <end position="39"/>
    </location>
</feature>
<feature type="transmembrane region" description="Helical" evidence="1">
    <location>
        <begin position="167"/>
        <end position="189"/>
    </location>
</feature>
<keyword evidence="1" id="KW-1133">Transmembrane helix</keyword>
<feature type="transmembrane region" description="Helical" evidence="1">
    <location>
        <begin position="51"/>
        <end position="73"/>
    </location>
</feature>
<organism evidence="2 3">
    <name type="scientific">Aerococcus agrisoli</name>
    <dbReference type="NCBI Taxonomy" id="2487350"/>
    <lineage>
        <taxon>Bacteria</taxon>
        <taxon>Bacillati</taxon>
        <taxon>Bacillota</taxon>
        <taxon>Bacilli</taxon>
        <taxon>Lactobacillales</taxon>
        <taxon>Aerococcaceae</taxon>
        <taxon>Aerococcus</taxon>
    </lineage>
</organism>